<organism evidence="2 3">
    <name type="scientific">Mycobacterium parascrofulaceum ATCC BAA-614</name>
    <dbReference type="NCBI Taxonomy" id="525368"/>
    <lineage>
        <taxon>Bacteria</taxon>
        <taxon>Bacillati</taxon>
        <taxon>Actinomycetota</taxon>
        <taxon>Actinomycetes</taxon>
        <taxon>Mycobacteriales</taxon>
        <taxon>Mycobacteriaceae</taxon>
        <taxon>Mycobacterium</taxon>
        <taxon>Mycobacterium simiae complex</taxon>
    </lineage>
</organism>
<dbReference type="HOGENOM" id="CLU_801161_0_0_11"/>
<gene>
    <name evidence="2" type="ORF">HMPREF0591_1603</name>
</gene>
<dbReference type="AlphaFoldDB" id="D5P609"/>
<dbReference type="EMBL" id="ADNV01000116">
    <property type="protein sequence ID" value="EFG78495.1"/>
    <property type="molecule type" value="Genomic_DNA"/>
</dbReference>
<comment type="caution">
    <text evidence="2">The sequence shown here is derived from an EMBL/GenBank/DDBJ whole genome shotgun (WGS) entry which is preliminary data.</text>
</comment>
<feature type="domain" description="DUF7064" evidence="1">
    <location>
        <begin position="151"/>
        <end position="274"/>
    </location>
</feature>
<evidence type="ECO:0000313" key="3">
    <source>
        <dbReference type="Proteomes" id="UP000003653"/>
    </source>
</evidence>
<dbReference type="Proteomes" id="UP000003653">
    <property type="component" value="Unassembled WGS sequence"/>
</dbReference>
<accession>D5P609</accession>
<keyword evidence="3" id="KW-1185">Reference proteome</keyword>
<evidence type="ECO:0000313" key="2">
    <source>
        <dbReference type="EMBL" id="EFG78495.1"/>
    </source>
</evidence>
<dbReference type="Pfam" id="PF23212">
    <property type="entry name" value="DUF7064"/>
    <property type="match status" value="1"/>
</dbReference>
<dbReference type="eggNOG" id="ENOG502ZAH6">
    <property type="taxonomic scope" value="Bacteria"/>
</dbReference>
<dbReference type="SUPFAM" id="SSF159245">
    <property type="entry name" value="AttH-like"/>
    <property type="match status" value="1"/>
</dbReference>
<name>D5P609_9MYCO</name>
<dbReference type="InterPro" id="IPR055492">
    <property type="entry name" value="DUF7064"/>
</dbReference>
<reference evidence="2 3" key="1">
    <citation type="submission" date="2010-04" db="EMBL/GenBank/DDBJ databases">
        <authorList>
            <person name="Muzny D."/>
            <person name="Qin X."/>
            <person name="Deng J."/>
            <person name="Jiang H."/>
            <person name="Liu Y."/>
            <person name="Qu J."/>
            <person name="Song X.-Z."/>
            <person name="Zhang L."/>
            <person name="Thornton R."/>
            <person name="Coyle M."/>
            <person name="Francisco L."/>
            <person name="Jackson L."/>
            <person name="Javaid M."/>
            <person name="Korchina V."/>
            <person name="Kovar C."/>
            <person name="Mata R."/>
            <person name="Mathew T."/>
            <person name="Ngo R."/>
            <person name="Nguyen L."/>
            <person name="Nguyen N."/>
            <person name="Okwuonu G."/>
            <person name="Ongeri F."/>
            <person name="Pham C."/>
            <person name="Simmons D."/>
            <person name="Wilczek-Boney K."/>
            <person name="Hale W."/>
            <person name="Jakkamsetti A."/>
            <person name="Pham P."/>
            <person name="Ruth R."/>
            <person name="San Lucas F."/>
            <person name="Warren J."/>
            <person name="Zhang J."/>
            <person name="Zhao Z."/>
            <person name="Zhou C."/>
            <person name="Zhu D."/>
            <person name="Lee S."/>
            <person name="Bess C."/>
            <person name="Blankenburg K."/>
            <person name="Forbes L."/>
            <person name="Fu Q."/>
            <person name="Gubbala S."/>
            <person name="Hirani K."/>
            <person name="Jayaseelan J.C."/>
            <person name="Lara F."/>
            <person name="Munidasa M."/>
            <person name="Palculict T."/>
            <person name="Patil S."/>
            <person name="Pu L.-L."/>
            <person name="Saada N."/>
            <person name="Tang L."/>
            <person name="Weissenberger G."/>
            <person name="Zhu Y."/>
            <person name="Hemphill L."/>
            <person name="Shang Y."/>
            <person name="Youmans B."/>
            <person name="Ayvaz T."/>
            <person name="Ross M."/>
            <person name="Santibanez J."/>
            <person name="Aqrawi P."/>
            <person name="Gross S."/>
            <person name="Joshi V."/>
            <person name="Fowler G."/>
            <person name="Nazareth L."/>
            <person name="Reid J."/>
            <person name="Worley K."/>
            <person name="Petrosino J."/>
            <person name="Highlander S."/>
            <person name="Gibbs R."/>
        </authorList>
    </citation>
    <scope>NUCLEOTIDE SEQUENCE [LARGE SCALE GENOMIC DNA]</scope>
    <source>
        <strain evidence="2 3">ATCC BAA-614</strain>
    </source>
</reference>
<sequence>MRLANRPNEGRGERTVCIYLPDGSLGFGFERPHVSTNDVVAAAGFAVEVYEPFQELQVTFDDCIRVLGDSRDMTEPRAALSGALEVACRIGLCFTALASPHEQTFDADGRSFAPHHYEQLTVVRSTVTVNQRTILIDGHRLRDHSWGPRSWQAPWFCRWMHGCSNGFGFMVANFGEPDGTSRRGGFVFDDGEVHACDRVTITTVRDDDNYQRSITVLAHARQRCWRIHGEARASVPLRHRGSDGAPSTRIVESATRWRTDAGVRLHGMSEYLDQLRDGKPVGLHV</sequence>
<protein>
    <recommendedName>
        <fullName evidence="1">DUF7064 domain-containing protein</fullName>
    </recommendedName>
</protein>
<dbReference type="RefSeq" id="WP_007170624.1">
    <property type="nucleotide sequence ID" value="NZ_GG770556.1"/>
</dbReference>
<proteinExistence type="predicted"/>
<evidence type="ECO:0000259" key="1">
    <source>
        <dbReference type="Pfam" id="PF23212"/>
    </source>
</evidence>